<evidence type="ECO:0000313" key="3">
    <source>
        <dbReference type="Proteomes" id="UP000244920"/>
    </source>
</evidence>
<dbReference type="InterPro" id="IPR008407">
    <property type="entry name" value="Brnchd-chn_aa_trnsp_AzlD"/>
</dbReference>
<keyword evidence="3" id="KW-1185">Reference proteome</keyword>
<reference evidence="3" key="1">
    <citation type="submission" date="2018-05" db="EMBL/GenBank/DDBJ databases">
        <title>Complete genome sequence of Actinobacillus porcitonsillarum reference strain 9953L55 (CCUG 46996).</title>
        <authorList>
            <person name="Dona V."/>
            <person name="Perreten V."/>
        </authorList>
    </citation>
    <scope>NUCLEOTIDE SEQUENCE [LARGE SCALE GENOMIC DNA]</scope>
    <source>
        <strain evidence="3">9953L55</strain>
    </source>
</reference>
<organism evidence="2 3">
    <name type="scientific">Actinobacillus porcitonsillarum</name>
    <dbReference type="NCBI Taxonomy" id="189834"/>
    <lineage>
        <taxon>Bacteria</taxon>
        <taxon>Pseudomonadati</taxon>
        <taxon>Pseudomonadota</taxon>
        <taxon>Gammaproteobacteria</taxon>
        <taxon>Pasteurellales</taxon>
        <taxon>Pasteurellaceae</taxon>
        <taxon>Actinobacillus</taxon>
    </lineage>
</organism>
<evidence type="ECO:0000313" key="2">
    <source>
        <dbReference type="EMBL" id="AWI50795.1"/>
    </source>
</evidence>
<feature type="transmembrane region" description="Helical" evidence="1">
    <location>
        <begin position="39"/>
        <end position="59"/>
    </location>
</feature>
<dbReference type="Proteomes" id="UP000244920">
    <property type="component" value="Chromosome"/>
</dbReference>
<dbReference type="Pfam" id="PF05437">
    <property type="entry name" value="AzlD"/>
    <property type="match status" value="1"/>
</dbReference>
<gene>
    <name evidence="2" type="ORF">DDU33_04500</name>
</gene>
<feature type="transmembrane region" description="Helical" evidence="1">
    <location>
        <begin position="65"/>
        <end position="93"/>
    </location>
</feature>
<dbReference type="EMBL" id="CP029206">
    <property type="protein sequence ID" value="AWI50795.1"/>
    <property type="molecule type" value="Genomic_DNA"/>
</dbReference>
<protein>
    <submittedName>
        <fullName evidence="2">AzlD family protein</fullName>
    </submittedName>
</protein>
<name>A0A2U8FIL5_9PAST</name>
<dbReference type="KEGG" id="apor:DDU33_04500"/>
<dbReference type="RefSeq" id="WP_005818425.1">
    <property type="nucleotide sequence ID" value="NZ_CP029206.1"/>
</dbReference>
<sequence length="97" mass="10731">MEWNVFFAIILMAFSTYLTRIVGFLILRNRKLSPTTEKVMEAVPGCVLISVIAPVILSGNLADTLAVIITFFAMMKFSLFPTVVISIAATGLLRMLF</sequence>
<keyword evidence="1" id="KW-1133">Transmembrane helix</keyword>
<evidence type="ECO:0000256" key="1">
    <source>
        <dbReference type="SAM" id="Phobius"/>
    </source>
</evidence>
<proteinExistence type="predicted"/>
<accession>A0A2U8FIL5</accession>
<keyword evidence="1" id="KW-0472">Membrane</keyword>
<dbReference type="AlphaFoldDB" id="A0A2U8FIL5"/>
<keyword evidence="1" id="KW-0812">Transmembrane</keyword>
<feature type="transmembrane region" description="Helical" evidence="1">
    <location>
        <begin position="6"/>
        <end position="27"/>
    </location>
</feature>